<gene>
    <name evidence="1" type="ORF">S12H4_40392</name>
</gene>
<dbReference type="AlphaFoldDB" id="X1UJZ3"/>
<dbReference type="EMBL" id="BARW01024503">
    <property type="protein sequence ID" value="GAI92674.1"/>
    <property type="molecule type" value="Genomic_DNA"/>
</dbReference>
<dbReference type="Gene3D" id="3.90.79.10">
    <property type="entry name" value="Nucleoside Triphosphate Pyrophosphohydrolase"/>
    <property type="match status" value="1"/>
</dbReference>
<sequence>DFLGVYQSLSTPGLNVIIIMFKAKPISGKLDFDKKELLKSKWFSLEEFKNLSDEELFHPEMRNVVDRVFNDPRPLDSYVDF</sequence>
<accession>X1UJZ3</accession>
<evidence type="ECO:0008006" key="2">
    <source>
        <dbReference type="Google" id="ProtNLM"/>
    </source>
</evidence>
<comment type="caution">
    <text evidence="1">The sequence shown here is derived from an EMBL/GenBank/DDBJ whole genome shotgun (WGS) entry which is preliminary data.</text>
</comment>
<protein>
    <recommendedName>
        <fullName evidence="2">Nudix hydrolase domain-containing protein</fullName>
    </recommendedName>
</protein>
<evidence type="ECO:0000313" key="1">
    <source>
        <dbReference type="EMBL" id="GAI92674.1"/>
    </source>
</evidence>
<proteinExistence type="predicted"/>
<reference evidence="1" key="1">
    <citation type="journal article" date="2014" name="Front. Microbiol.">
        <title>High frequency of phylogenetically diverse reductive dehalogenase-homologous genes in deep subseafloor sedimentary metagenomes.</title>
        <authorList>
            <person name="Kawai M."/>
            <person name="Futagami T."/>
            <person name="Toyoda A."/>
            <person name="Takaki Y."/>
            <person name="Nishi S."/>
            <person name="Hori S."/>
            <person name="Arai W."/>
            <person name="Tsubouchi T."/>
            <person name="Morono Y."/>
            <person name="Uchiyama I."/>
            <person name="Ito T."/>
            <person name="Fujiyama A."/>
            <person name="Inagaki F."/>
            <person name="Takami H."/>
        </authorList>
    </citation>
    <scope>NUCLEOTIDE SEQUENCE</scope>
    <source>
        <strain evidence="1">Expedition CK06-06</strain>
    </source>
</reference>
<dbReference type="SUPFAM" id="SSF55811">
    <property type="entry name" value="Nudix"/>
    <property type="match status" value="1"/>
</dbReference>
<organism evidence="1">
    <name type="scientific">marine sediment metagenome</name>
    <dbReference type="NCBI Taxonomy" id="412755"/>
    <lineage>
        <taxon>unclassified sequences</taxon>
        <taxon>metagenomes</taxon>
        <taxon>ecological metagenomes</taxon>
    </lineage>
</organism>
<feature type="non-terminal residue" evidence="1">
    <location>
        <position position="1"/>
    </location>
</feature>
<dbReference type="InterPro" id="IPR015797">
    <property type="entry name" value="NUDIX_hydrolase-like_dom_sf"/>
</dbReference>
<name>X1UJZ3_9ZZZZ</name>